<accession>A0A179FGE9</accession>
<dbReference type="Gene3D" id="2.60.200.40">
    <property type="match status" value="1"/>
</dbReference>
<dbReference type="OrthoDB" id="3853857at2759"/>
<keyword evidence="2" id="KW-0418">Kinase</keyword>
<dbReference type="InterPro" id="IPR055916">
    <property type="entry name" value="DUF7493"/>
</dbReference>
<reference evidence="2 3" key="1">
    <citation type="journal article" date="2016" name="PLoS Pathog.">
        <title>Biosynthesis of antibiotic leucinostatins in bio-control fungus Purpureocillium lilacinum and their inhibition on phytophthora revealed by genome mining.</title>
        <authorList>
            <person name="Wang G."/>
            <person name="Liu Z."/>
            <person name="Lin R."/>
            <person name="Li E."/>
            <person name="Mao Z."/>
            <person name="Ling J."/>
            <person name="Yang Y."/>
            <person name="Yin W.B."/>
            <person name="Xie B."/>
        </authorList>
    </citation>
    <scope>NUCLEOTIDE SEQUENCE [LARGE SCALE GENOMIC DNA]</scope>
    <source>
        <strain evidence="2">170</strain>
    </source>
</reference>
<feature type="domain" description="DAGKc" evidence="1">
    <location>
        <begin position="127"/>
        <end position="266"/>
    </location>
</feature>
<dbReference type="SUPFAM" id="SSF111331">
    <property type="entry name" value="NAD kinase/diacylglycerol kinase-like"/>
    <property type="match status" value="1"/>
</dbReference>
<dbReference type="PANTHER" id="PTHR12358:SF31">
    <property type="entry name" value="ACYLGLYCEROL KINASE, MITOCHONDRIAL"/>
    <property type="match status" value="1"/>
</dbReference>
<dbReference type="GO" id="GO:0001727">
    <property type="term" value="F:lipid kinase activity"/>
    <property type="evidence" value="ECO:0007669"/>
    <property type="project" value="UniProtKB-ARBA"/>
</dbReference>
<keyword evidence="3" id="KW-1185">Reference proteome</keyword>
<dbReference type="GeneID" id="28848647"/>
<keyword evidence="2" id="KW-0808">Transferase</keyword>
<evidence type="ECO:0000259" key="1">
    <source>
        <dbReference type="PROSITE" id="PS50146"/>
    </source>
</evidence>
<dbReference type="Pfam" id="PF24321">
    <property type="entry name" value="DUF7493"/>
    <property type="match status" value="1"/>
</dbReference>
<dbReference type="STRING" id="1380566.A0A179FGE9"/>
<dbReference type="GO" id="GO:0016020">
    <property type="term" value="C:membrane"/>
    <property type="evidence" value="ECO:0007669"/>
    <property type="project" value="TreeGrafter"/>
</dbReference>
<dbReference type="PROSITE" id="PS50146">
    <property type="entry name" value="DAGK"/>
    <property type="match status" value="1"/>
</dbReference>
<proteinExistence type="predicted"/>
<dbReference type="InterPro" id="IPR017438">
    <property type="entry name" value="ATP-NAD_kinase_N"/>
</dbReference>
<protein>
    <submittedName>
        <fullName evidence="2">Sphingosine kinase</fullName>
    </submittedName>
</protein>
<dbReference type="EMBL" id="LSBJ02000005">
    <property type="protein sequence ID" value="OAQ64129.1"/>
    <property type="molecule type" value="Genomic_DNA"/>
</dbReference>
<dbReference type="AlphaFoldDB" id="A0A179FGE9"/>
<evidence type="ECO:0000313" key="3">
    <source>
        <dbReference type="Proteomes" id="UP000078397"/>
    </source>
</evidence>
<dbReference type="Gene3D" id="3.40.50.10330">
    <property type="entry name" value="Probable inorganic polyphosphate/atp-NAD kinase, domain 1"/>
    <property type="match status" value="1"/>
</dbReference>
<dbReference type="Pfam" id="PF00781">
    <property type="entry name" value="DAGK_cat"/>
    <property type="match status" value="1"/>
</dbReference>
<dbReference type="Proteomes" id="UP000078397">
    <property type="component" value="Unassembled WGS sequence"/>
</dbReference>
<dbReference type="KEGG" id="pchm:VFPPC_05461"/>
<dbReference type="RefSeq" id="XP_018141443.1">
    <property type="nucleotide sequence ID" value="XM_018284653.1"/>
</dbReference>
<gene>
    <name evidence="2" type="ORF">VFPPC_05461</name>
</gene>
<dbReference type="GO" id="GO:0046512">
    <property type="term" value="P:sphingosine biosynthetic process"/>
    <property type="evidence" value="ECO:0007669"/>
    <property type="project" value="TreeGrafter"/>
</dbReference>
<dbReference type="PANTHER" id="PTHR12358">
    <property type="entry name" value="SPHINGOSINE KINASE"/>
    <property type="match status" value="1"/>
</dbReference>
<name>A0A179FGE9_METCM</name>
<sequence>MENGDSPVRPNGDVVYLSLEGKRALSISPSDDFLTLYEPIPKNKLRSACRSIVTDASGKRRVPLYNILWIEASNGHLCIDYAAHASKTSIKLEKWTFALIKGNESPGGQVPEEFAANILARAYGDSQLRKRAYVLINPHAGPGGALRKWSSDVKPLFDAARMSLDVVTLKRGGEAVGLAEKVDIDKYDTIMACSGDGTPHEIFNGLAKRPDASRALAKIAVSHIPCGSGNAMSCNLYGSYRPSFAALAIIKGIVMPLDLVSITQGDRRLVSFLSQSLGIVAESDLGTEHLRWMGGSRFEVGVLMRIFRRRCYPCDVAVKVEVGDKNDIKAHYKRHTSDAGIKQPSVAATTGHDNSKGLPELKYGTVNGPLPDGWELIKYDKIGNFYCGNMAYMAPDANFFSAAVASDGCMDLVTVNGDLSPITATKLLYSVESGKFFDNPHVQYKKISAYRITPRDQKDGYISIDGERIPFEPFQAEIHQGLGRVISKRGIFEAAGPTDWDKVKLADRLHA</sequence>
<dbReference type="SMART" id="SM00046">
    <property type="entry name" value="DAGKc"/>
    <property type="match status" value="1"/>
</dbReference>
<dbReference type="InterPro" id="IPR016064">
    <property type="entry name" value="NAD/diacylglycerol_kinase_sf"/>
</dbReference>
<comment type="caution">
    <text evidence="2">The sequence shown here is derived from an EMBL/GenBank/DDBJ whole genome shotgun (WGS) entry which is preliminary data.</text>
</comment>
<dbReference type="InterPro" id="IPR001206">
    <property type="entry name" value="Diacylglycerol_kinase_cat_dom"/>
</dbReference>
<dbReference type="InterPro" id="IPR050187">
    <property type="entry name" value="Lipid_Phosphate_FormReg"/>
</dbReference>
<evidence type="ECO:0000313" key="2">
    <source>
        <dbReference type="EMBL" id="OAQ64129.1"/>
    </source>
</evidence>
<organism evidence="2 3">
    <name type="scientific">Pochonia chlamydosporia 170</name>
    <dbReference type="NCBI Taxonomy" id="1380566"/>
    <lineage>
        <taxon>Eukaryota</taxon>
        <taxon>Fungi</taxon>
        <taxon>Dikarya</taxon>
        <taxon>Ascomycota</taxon>
        <taxon>Pezizomycotina</taxon>
        <taxon>Sordariomycetes</taxon>
        <taxon>Hypocreomycetidae</taxon>
        <taxon>Hypocreales</taxon>
        <taxon>Clavicipitaceae</taxon>
        <taxon>Pochonia</taxon>
    </lineage>
</organism>
<dbReference type="GO" id="GO:0005737">
    <property type="term" value="C:cytoplasm"/>
    <property type="evidence" value="ECO:0007669"/>
    <property type="project" value="TreeGrafter"/>
</dbReference>
<dbReference type="GO" id="GO:0016773">
    <property type="term" value="F:phosphotransferase activity, alcohol group as acceptor"/>
    <property type="evidence" value="ECO:0007669"/>
    <property type="project" value="UniProtKB-ARBA"/>
</dbReference>